<keyword evidence="4" id="KW-0732">Signal</keyword>
<comment type="similarity">
    <text evidence="2">Belongs to the bacterial solute-binding protein 5 family.</text>
</comment>
<evidence type="ECO:0000256" key="4">
    <source>
        <dbReference type="ARBA" id="ARBA00022729"/>
    </source>
</evidence>
<evidence type="ECO:0000259" key="5">
    <source>
        <dbReference type="Pfam" id="PF00496"/>
    </source>
</evidence>
<dbReference type="CDD" id="cd08504">
    <property type="entry name" value="PBP2_OppA"/>
    <property type="match status" value="1"/>
</dbReference>
<gene>
    <name evidence="6" type="primary">oppA_1</name>
    <name evidence="6" type="ORF">GCM10023338_10630</name>
</gene>
<reference evidence="7" key="1">
    <citation type="journal article" date="2019" name="Int. J. Syst. Evol. Microbiol.">
        <title>The Global Catalogue of Microorganisms (GCM) 10K type strain sequencing project: providing services to taxonomists for standard genome sequencing and annotation.</title>
        <authorList>
            <consortium name="The Broad Institute Genomics Platform"/>
            <consortium name="The Broad Institute Genome Sequencing Center for Infectious Disease"/>
            <person name="Wu L."/>
            <person name="Ma J."/>
        </authorList>
    </citation>
    <scope>NUCLEOTIDE SEQUENCE [LARGE SCALE GENOMIC DNA]</scope>
    <source>
        <strain evidence="7">JCM 18424</strain>
    </source>
</reference>
<dbReference type="SUPFAM" id="SSF53850">
    <property type="entry name" value="Periplasmic binding protein-like II"/>
    <property type="match status" value="1"/>
</dbReference>
<dbReference type="Gene3D" id="3.10.105.10">
    <property type="entry name" value="Dipeptide-binding Protein, Domain 3"/>
    <property type="match status" value="1"/>
</dbReference>
<dbReference type="EMBL" id="BAABKE010000003">
    <property type="protein sequence ID" value="GAA5098317.1"/>
    <property type="molecule type" value="Genomic_DNA"/>
</dbReference>
<comment type="subcellular location">
    <subcellularLocation>
        <location evidence="1">Cell envelope</location>
    </subcellularLocation>
</comment>
<name>A0ABP9MPS4_9GAMM</name>
<feature type="domain" description="Solute-binding protein family 5" evidence="5">
    <location>
        <begin position="74"/>
        <end position="458"/>
    </location>
</feature>
<comment type="caution">
    <text evidence="6">The sequence shown here is derived from an EMBL/GenBank/DDBJ whole genome shotgun (WGS) entry which is preliminary data.</text>
</comment>
<dbReference type="PANTHER" id="PTHR30290:SF10">
    <property type="entry name" value="PERIPLASMIC OLIGOPEPTIDE-BINDING PROTEIN-RELATED"/>
    <property type="match status" value="1"/>
</dbReference>
<evidence type="ECO:0000313" key="6">
    <source>
        <dbReference type="EMBL" id="GAA5098317.1"/>
    </source>
</evidence>
<sequence length="538" mass="61238">MVLGVLFGAINGLNIAYTAEVPKGTKLASKQVLIRNNGTEPQSLDPHKIEGVAESHLARDLFEGLIIINDNGEMEARVAESWQTEDQKYWQFKLKPNLVWSNGDPLTAYDFEYAWKRLADPATGSPYESYLQYGKFANIDEIIRGEQSVSELGVKALDDLTLEIILSEAVPYLPKLLAHTAMVPVPQKVIEANPNHWTQVGKFVGNGAYQLKQWQVNERIVLERNPHYWDNANTVIDEVTFLPISSEITEAQRYRAGEIDITASIPIEQFKKLKSEIPDEMKITPYLCTYYYGINNSRAPFTDRRVREALKLAYDQKLITNIVKAQGDQPAYSFTPPYIDGIRENGAALDVPEWFNMPMAERIAKAKALLKEAGYDEKNPLTIQFLYNTSDLHKKIAIASSSMLKQNLGVQFKLDNREWKTYADSRRVGDYDVVRASWCADYNEPTSFLNMMLSNSSVNTVHYKNAEFDEVLNSALDYSSEDARAVFYQEAEKILDRDSVIIPIFYYANLRLVKPHVGGYTGKNQLGYYYTKDLYIKD</sequence>
<proteinExistence type="inferred from homology"/>
<evidence type="ECO:0000256" key="2">
    <source>
        <dbReference type="ARBA" id="ARBA00005695"/>
    </source>
</evidence>
<dbReference type="Pfam" id="PF00496">
    <property type="entry name" value="SBP_bac_5"/>
    <property type="match status" value="1"/>
</dbReference>
<keyword evidence="3" id="KW-0813">Transport</keyword>
<dbReference type="InterPro" id="IPR030678">
    <property type="entry name" value="Peptide/Ni-bd"/>
</dbReference>
<dbReference type="PIRSF" id="PIRSF002741">
    <property type="entry name" value="MppA"/>
    <property type="match status" value="1"/>
</dbReference>
<evidence type="ECO:0000256" key="1">
    <source>
        <dbReference type="ARBA" id="ARBA00004196"/>
    </source>
</evidence>
<protein>
    <submittedName>
        <fullName evidence="6">Oligopeptide ABC transporter substrate-binding protein OppA</fullName>
    </submittedName>
</protein>
<dbReference type="Proteomes" id="UP001500631">
    <property type="component" value="Unassembled WGS sequence"/>
</dbReference>
<evidence type="ECO:0000313" key="7">
    <source>
        <dbReference type="Proteomes" id="UP001500631"/>
    </source>
</evidence>
<dbReference type="PANTHER" id="PTHR30290">
    <property type="entry name" value="PERIPLASMIC BINDING COMPONENT OF ABC TRANSPORTER"/>
    <property type="match status" value="1"/>
</dbReference>
<dbReference type="Gene3D" id="3.90.76.10">
    <property type="entry name" value="Dipeptide-binding Protein, Domain 1"/>
    <property type="match status" value="1"/>
</dbReference>
<accession>A0ABP9MPS4</accession>
<organism evidence="6 7">
    <name type="scientific">Wohlfahrtiimonas larvae</name>
    <dbReference type="NCBI Taxonomy" id="1157986"/>
    <lineage>
        <taxon>Bacteria</taxon>
        <taxon>Pseudomonadati</taxon>
        <taxon>Pseudomonadota</taxon>
        <taxon>Gammaproteobacteria</taxon>
        <taxon>Cardiobacteriales</taxon>
        <taxon>Ignatzschineriaceae</taxon>
        <taxon>Wohlfahrtiimonas</taxon>
    </lineage>
</organism>
<dbReference type="InterPro" id="IPR039424">
    <property type="entry name" value="SBP_5"/>
</dbReference>
<dbReference type="InterPro" id="IPR000914">
    <property type="entry name" value="SBP_5_dom"/>
</dbReference>
<evidence type="ECO:0000256" key="3">
    <source>
        <dbReference type="ARBA" id="ARBA00022448"/>
    </source>
</evidence>
<keyword evidence="7" id="KW-1185">Reference proteome</keyword>
<dbReference type="Gene3D" id="3.40.190.10">
    <property type="entry name" value="Periplasmic binding protein-like II"/>
    <property type="match status" value="1"/>
</dbReference>